<dbReference type="PANTHER" id="PTHR19879:SF9">
    <property type="entry name" value="TRANSCRIPTION INITIATION FACTOR TFIID SUBUNIT 5"/>
    <property type="match status" value="1"/>
</dbReference>
<dbReference type="Pfam" id="PF12770">
    <property type="entry name" value="CHAT"/>
    <property type="match status" value="1"/>
</dbReference>
<dbReference type="RefSeq" id="WP_229231951.1">
    <property type="nucleotide sequence ID" value="NZ_AP024525.1"/>
</dbReference>
<dbReference type="Proteomes" id="UP001319861">
    <property type="component" value="Chromosome"/>
</dbReference>
<dbReference type="InterPro" id="IPR011047">
    <property type="entry name" value="Quinoprotein_ADH-like_sf"/>
</dbReference>
<feature type="region of interest" description="Disordered" evidence="1">
    <location>
        <begin position="375"/>
        <end position="425"/>
    </location>
</feature>
<dbReference type="SUPFAM" id="SSF50998">
    <property type="entry name" value="Quinoprotein alcohol dehydrogenase-like"/>
    <property type="match status" value="1"/>
</dbReference>
<name>A0ABN6FF46_SINCY</name>
<evidence type="ECO:0000256" key="1">
    <source>
        <dbReference type="SAM" id="MobiDB-lite"/>
    </source>
</evidence>
<sequence>MSVDMCLELRENGLPGHYAVRVLSAPAGGQSHGTLNLDVDRIQGSLRDVESTVLASSVSARRVVPQSEQVLQAMGSELFAAAFPRDVYGTYRASLASAAQSGERLRVVLSFAAPQLAALPWELMFDPGLGTYVCRSEPLLRTIPAEDYHRRPLRITPPLRILGIVASPRGLPQLDVEAEKQHLAEALSDYVESGQIELVWTEEATWDEVHELLLDGPWHAVHFIGHGDYDALSESGLVVFNGPDGRPHRVTADQLVDLLSTADPTPRLVFLNSCNSGRSGDEDLFSSTSAALVRGGISAVVAMQFAVSDAGAIAFSRGFYKALAAGRAVDEATRNGRIAMRGRSDTSLEWVTPVLCVRGGATELFALGRRSRRAARQAAEPAAPRRPRPVVAQEEEPAHAAGPQAVPGGAGREEEPPGAHDAGAVPFASTVPFAAAAPESLPLSPPARRLRVGDDAGGLAMSADGALIAVGRRRGVTLIETASGAVVRELRTEDGRDFSRVALSGSTDRVAAGSWFGSLAVWNASTGTQLMAASAGASVDGLAFASQGRLVVGSLESMSREAQRTLVTTWDATTGARGRVARQQDLDEPNDALALSADGAWLAEADPQGVVEVHGTETGDLAGRIHSPGPVRVLAVSGGGERVAAGSADFGLCVWSLAGPAPRLDVVRSGDVGHLAFNGTGSQLAASCVDGRLLVLDPDSGRIWVAVECRERVRALALAADCSSLAALEDDGTVTLWHLAASTSS</sequence>
<keyword evidence="4" id="KW-1185">Reference proteome</keyword>
<dbReference type="InterPro" id="IPR024983">
    <property type="entry name" value="CHAT_dom"/>
</dbReference>
<reference evidence="3 4" key="1">
    <citation type="journal article" date="2021" name="J. Biosci. Bioeng.">
        <title>Identification and characterization of a chc gene cluster responsible for the aromatization pathway of cyclohexanecarboxylate degradation in Sinomonas cyclohexanicum ATCC 51369.</title>
        <authorList>
            <person name="Yamamoto T."/>
            <person name="Hasegawa Y."/>
            <person name="Lau P.C.K."/>
            <person name="Iwaki H."/>
        </authorList>
    </citation>
    <scope>NUCLEOTIDE SEQUENCE [LARGE SCALE GENOMIC DNA]</scope>
    <source>
        <strain evidence="3 4">ATCC 51369</strain>
    </source>
</reference>
<evidence type="ECO:0000313" key="4">
    <source>
        <dbReference type="Proteomes" id="UP001319861"/>
    </source>
</evidence>
<dbReference type="SMART" id="SM00320">
    <property type="entry name" value="WD40"/>
    <property type="match status" value="4"/>
</dbReference>
<dbReference type="InterPro" id="IPR015943">
    <property type="entry name" value="WD40/YVTN_repeat-like_dom_sf"/>
</dbReference>
<dbReference type="InterPro" id="IPR001680">
    <property type="entry name" value="WD40_rpt"/>
</dbReference>
<dbReference type="EMBL" id="AP024525">
    <property type="protein sequence ID" value="BCT75185.1"/>
    <property type="molecule type" value="Genomic_DNA"/>
</dbReference>
<gene>
    <name evidence="3" type="ORF">SCMU_10270</name>
</gene>
<proteinExistence type="predicted"/>
<organism evidence="3 4">
    <name type="scientific">Sinomonas cyclohexanicum</name>
    <name type="common">Corynebacterium cyclohexanicum</name>
    <dbReference type="NCBI Taxonomy" id="322009"/>
    <lineage>
        <taxon>Bacteria</taxon>
        <taxon>Bacillati</taxon>
        <taxon>Actinomycetota</taxon>
        <taxon>Actinomycetes</taxon>
        <taxon>Micrococcales</taxon>
        <taxon>Micrococcaceae</taxon>
        <taxon>Sinomonas</taxon>
    </lineage>
</organism>
<accession>A0ABN6FF46</accession>
<dbReference type="Gene3D" id="2.130.10.10">
    <property type="entry name" value="YVTN repeat-like/Quinoprotein amine dehydrogenase"/>
    <property type="match status" value="2"/>
</dbReference>
<dbReference type="PANTHER" id="PTHR19879">
    <property type="entry name" value="TRANSCRIPTION INITIATION FACTOR TFIID"/>
    <property type="match status" value="1"/>
</dbReference>
<protein>
    <recommendedName>
        <fullName evidence="2">CHAT domain-containing protein</fullName>
    </recommendedName>
</protein>
<evidence type="ECO:0000259" key="2">
    <source>
        <dbReference type="Pfam" id="PF12770"/>
    </source>
</evidence>
<evidence type="ECO:0000313" key="3">
    <source>
        <dbReference type="EMBL" id="BCT75185.1"/>
    </source>
</evidence>
<feature type="domain" description="CHAT" evidence="2">
    <location>
        <begin position="99"/>
        <end position="344"/>
    </location>
</feature>